<gene>
    <name evidence="2" type="ORF">QN243_14990</name>
</gene>
<protein>
    <submittedName>
        <fullName evidence="2">DNA-binding domain-containing protein</fullName>
    </submittedName>
</protein>
<keyword evidence="3" id="KW-1185">Reference proteome</keyword>
<dbReference type="Pfam" id="PF09836">
    <property type="entry name" value="DUF2063"/>
    <property type="match status" value="1"/>
</dbReference>
<dbReference type="InterPro" id="IPR018640">
    <property type="entry name" value="DUF2063"/>
</dbReference>
<evidence type="ECO:0000259" key="1">
    <source>
        <dbReference type="Pfam" id="PF09836"/>
    </source>
</evidence>
<dbReference type="Gene3D" id="1.10.150.690">
    <property type="entry name" value="DUF2063"/>
    <property type="match status" value="1"/>
</dbReference>
<name>A0ABZ0JIT8_9XANT</name>
<sequence length="312" mass="33597">MPDAAVIGTAPAALAHVQRWMLSATTHPGGLAAGLRYAGDLHGLDAARLLTLPEGVDPQARLAIYANGYWQRLIEALRAEFPALCRLLGDDLFGFFARAYLSARPPRAPSLHTLGAGFPAFLRASQRRQGQARDRFPVQLAWLERTLAEASRAEGLEAAAQAPAVDASALALGWPCRIGVPATTRLAMLSYPCAAFRDWLSGTATSVPEPAQPSFLCIGRHRFRTTIAALSDWQFFALRHAVRGRRPLQACAQAAARRTGRDTGEVLALLALWLPDAQASSLVTLTPLNTPAPPALHLPSAFIHRDKDTAHD</sequence>
<accession>A0ABZ0JIT8</accession>
<dbReference type="EMBL" id="CP126172">
    <property type="protein sequence ID" value="WOS39717.1"/>
    <property type="molecule type" value="Genomic_DNA"/>
</dbReference>
<keyword evidence="2" id="KW-0238">DNA-binding</keyword>
<organism evidence="2 3">
    <name type="scientific">Xanthomonas rydalmerensis</name>
    <dbReference type="NCBI Taxonomy" id="3046274"/>
    <lineage>
        <taxon>Bacteria</taxon>
        <taxon>Pseudomonadati</taxon>
        <taxon>Pseudomonadota</taxon>
        <taxon>Gammaproteobacteria</taxon>
        <taxon>Lysobacterales</taxon>
        <taxon>Lysobacteraceae</taxon>
        <taxon>Xanthomonas</taxon>
    </lineage>
</organism>
<evidence type="ECO:0000313" key="2">
    <source>
        <dbReference type="EMBL" id="WOS39717.1"/>
    </source>
</evidence>
<proteinExistence type="predicted"/>
<dbReference type="Proteomes" id="UP001302020">
    <property type="component" value="Chromosome"/>
</dbReference>
<evidence type="ECO:0000313" key="3">
    <source>
        <dbReference type="Proteomes" id="UP001302020"/>
    </source>
</evidence>
<dbReference type="GO" id="GO:0003677">
    <property type="term" value="F:DNA binding"/>
    <property type="evidence" value="ECO:0007669"/>
    <property type="project" value="UniProtKB-KW"/>
</dbReference>
<dbReference type="InterPro" id="IPR044922">
    <property type="entry name" value="DUF2063_N_sf"/>
</dbReference>
<feature type="domain" description="Putative DNA-binding" evidence="1">
    <location>
        <begin position="29"/>
        <end position="122"/>
    </location>
</feature>
<dbReference type="RefSeq" id="WP_317843551.1">
    <property type="nucleotide sequence ID" value="NZ_CP126170.1"/>
</dbReference>
<reference evidence="2 3" key="1">
    <citation type="submission" date="2023-05" db="EMBL/GenBank/DDBJ databases">
        <title>Xanthomonas rydalmerenesis sp. nov., a novel Xanthomonas species isolated from Fragaria x ananassa.</title>
        <authorList>
            <person name="McKnight D.J.E."/>
            <person name="Wong-Bajracharya J."/>
            <person name="Okoh E.B."/>
            <person name="Snijders F."/>
            <person name="Lidbetter F."/>
            <person name="Webster J."/>
            <person name="Djordjevic S.P."/>
            <person name="Bogema D.R."/>
            <person name="Chapman T.A."/>
        </authorList>
    </citation>
    <scope>NUCLEOTIDE SEQUENCE [LARGE SCALE GENOMIC DNA]</scope>
    <source>
        <strain evidence="2 3">DAR34883</strain>
    </source>
</reference>